<dbReference type="InterPro" id="IPR011100">
    <property type="entry name" value="Glyco_hydro_67_cat"/>
</dbReference>
<keyword evidence="3 9" id="KW-0858">Xylan degradation</keyword>
<sequence>MLVSLLLFLPAVLAENGRQAWLRYAPLTGSKTGPPALPQSIIALNATQSSPVFTAGQELQNGISGIFNKHLTVSSSHSSASHAWSLVQRHSSRTHSERLLELEVDGFWLNVKGSAVQIVGQSDRGALYGAFEYLSMLARGNFSDVQLVSNPAAPVRWVNQWDNMDGSITRGFGGASIFFDNGVIVSDLTRAAEYARLLSSIRINAVVVNDVNANFTTIQPGNLQGIGRIADVFRPYGVQVALALDFASPMEFGNLTTYDPLDPGVIQFWDDITENIYDIIPDFAGYLVKADSEGTPGPLMYNRTLAQGANVFAKAIEPFGGIVMYRAFVYNLLDESVWTADRAKAAVDFFQPLDGQFLDNVIIQIKYGPIDFQVREPAHPLFANLLNTNVALELQVAQEYLGQQCHLVYLPPLWDTVLNFDLRVNNETSLVKDIITGKRFNRTLGGSAAVVNVGANDTWLGSHLAMSNLYAYGRLAWDWSLQPDDILKDWIQLTFSQDKTVVDTITQMSMASWPAYENYSGNLGEQTLNDILYTHFGPNPQTLDNTPWGQWTRADHTTIGMDRTVSNGTGYSGQYPPEVFEVYESLEKTPDDLVLWFHHVNYTHLLHSGKTVIQHFYDAHYEGAKTAWSFVPMWESLKGRPGIDEERFEDVLFRQNFQAGHSIVWRDAIVNFYHNISGIRDDAGRVGNHPWRIEAESMELDGYELYTVSPFETASNFTAIVTSTNSTTGTASTRISFPSGKYDIGINYFDMYGGNSTYTVSLNNKTVGQWEGNIVDIGKLGHTPSIYLDGHSATRMTFKGVQVKKGDVLKVVGNPSGVEPAPLDYVVLLPQGVID</sequence>
<evidence type="ECO:0000313" key="15">
    <source>
        <dbReference type="EMBL" id="KAF9064504.1"/>
    </source>
</evidence>
<dbReference type="PIRSF" id="PIRSF029900">
    <property type="entry name" value="Alpha-glucuronds"/>
    <property type="match status" value="1"/>
</dbReference>
<evidence type="ECO:0000259" key="14">
    <source>
        <dbReference type="Pfam" id="PF07488"/>
    </source>
</evidence>
<keyword evidence="7 11" id="KW-0624">Polysaccharide degradation</keyword>
<feature type="active site" description="Proton acceptor" evidence="10">
    <location>
        <position position="371"/>
    </location>
</feature>
<dbReference type="InterPro" id="IPR005154">
    <property type="entry name" value="Glyco_hydro_67_aGlcAse_N"/>
</dbReference>
<dbReference type="EC" id="3.2.1.139" evidence="2 9"/>
<dbReference type="Pfam" id="PF07488">
    <property type="entry name" value="Glyco_hydro_67M"/>
    <property type="match status" value="1"/>
</dbReference>
<dbReference type="GO" id="GO:0005576">
    <property type="term" value="C:extracellular region"/>
    <property type="evidence" value="ECO:0007669"/>
    <property type="project" value="UniProtKB-SubCell"/>
</dbReference>
<comment type="similarity">
    <text evidence="1 9 11">Belongs to the glycosyl hydrolase 67 family.</text>
</comment>
<dbReference type="SUPFAM" id="SSF51445">
    <property type="entry name" value="(Trans)glycosidases"/>
    <property type="match status" value="1"/>
</dbReference>
<evidence type="ECO:0000256" key="10">
    <source>
        <dbReference type="PIRSR" id="PIRSR029900-1"/>
    </source>
</evidence>
<comment type="function">
    <text evidence="11">Alpha-glucuronidase involved in the hydrolysis of xylan, a major structural heterogeneous polysaccharide found in plant biomass representing the second most abundant polysaccharide in the biosphere, after cellulose. Releases 4-O-methylglucuronic acid from xylan.</text>
</comment>
<name>A0A9P5U3G4_9AGAR</name>
<evidence type="ECO:0000256" key="9">
    <source>
        <dbReference type="PIRNR" id="PIRNR029900"/>
    </source>
</evidence>
<dbReference type="GO" id="GO:0046559">
    <property type="term" value="F:alpha-glucuronidase activity"/>
    <property type="evidence" value="ECO:0007669"/>
    <property type="project" value="UniProtKB-EC"/>
</dbReference>
<evidence type="ECO:0000256" key="11">
    <source>
        <dbReference type="RuleBase" id="RU361198"/>
    </source>
</evidence>
<accession>A0A9P5U3G4</accession>
<dbReference type="Gene3D" id="3.20.20.80">
    <property type="entry name" value="Glycosidases"/>
    <property type="match status" value="1"/>
</dbReference>
<dbReference type="AlphaFoldDB" id="A0A9P5U3G4"/>
<dbReference type="Pfam" id="PF07477">
    <property type="entry name" value="Glyco_hydro_67C"/>
    <property type="match status" value="1"/>
</dbReference>
<evidence type="ECO:0000256" key="7">
    <source>
        <dbReference type="ARBA" id="ARBA00023326"/>
    </source>
</evidence>
<proteinExistence type="inferred from homology"/>
<comment type="caution">
    <text evidence="15">The sequence shown here is derived from an EMBL/GenBank/DDBJ whole genome shotgun (WGS) entry which is preliminary data.</text>
</comment>
<dbReference type="Pfam" id="PF03648">
    <property type="entry name" value="Glyco_hydro_67N"/>
    <property type="match status" value="1"/>
</dbReference>
<dbReference type="OrthoDB" id="6501611at2759"/>
<organism evidence="15 16">
    <name type="scientific">Rhodocollybia butyracea</name>
    <dbReference type="NCBI Taxonomy" id="206335"/>
    <lineage>
        <taxon>Eukaryota</taxon>
        <taxon>Fungi</taxon>
        <taxon>Dikarya</taxon>
        <taxon>Basidiomycota</taxon>
        <taxon>Agaricomycotina</taxon>
        <taxon>Agaricomycetes</taxon>
        <taxon>Agaricomycetidae</taxon>
        <taxon>Agaricales</taxon>
        <taxon>Marasmiineae</taxon>
        <taxon>Omphalotaceae</taxon>
        <taxon>Rhodocollybia</taxon>
    </lineage>
</organism>
<evidence type="ECO:0000256" key="5">
    <source>
        <dbReference type="ARBA" id="ARBA00023277"/>
    </source>
</evidence>
<dbReference type="EMBL" id="JADNRY010000122">
    <property type="protein sequence ID" value="KAF9064504.1"/>
    <property type="molecule type" value="Genomic_DNA"/>
</dbReference>
<dbReference type="PANTHER" id="PTHR39207:SF1">
    <property type="entry name" value="ALPHA-GLUCURONIDASE A"/>
    <property type="match status" value="1"/>
</dbReference>
<dbReference type="CDD" id="cd02795">
    <property type="entry name" value="CBM6-CBM35-CBM36_like"/>
    <property type="match status" value="1"/>
</dbReference>
<dbReference type="PANTHER" id="PTHR39207">
    <property type="entry name" value="ALPHA-GLUCURONIDASE A"/>
    <property type="match status" value="1"/>
</dbReference>
<comment type="catalytic activity">
    <reaction evidence="8 9 11">
        <text>an alpha-D-glucuronoside + H2O = D-glucuronate + an alcohol</text>
        <dbReference type="Rhea" id="RHEA:20005"/>
        <dbReference type="ChEBI" id="CHEBI:15377"/>
        <dbReference type="ChEBI" id="CHEBI:30879"/>
        <dbReference type="ChEBI" id="CHEBI:58720"/>
        <dbReference type="ChEBI" id="CHEBI:58899"/>
        <dbReference type="EC" id="3.2.1.139"/>
    </reaction>
</comment>
<evidence type="ECO:0000313" key="16">
    <source>
        <dbReference type="Proteomes" id="UP000772434"/>
    </source>
</evidence>
<protein>
    <recommendedName>
        <fullName evidence="2 9">Alpha-glucuronidase</fullName>
        <ecNumber evidence="2 9">3.2.1.139</ecNumber>
    </recommendedName>
</protein>
<dbReference type="SUPFAM" id="SSF55545">
    <property type="entry name" value="beta-N-acetylhexosaminidase-like domain"/>
    <property type="match status" value="1"/>
</dbReference>
<evidence type="ECO:0000256" key="4">
    <source>
        <dbReference type="ARBA" id="ARBA00022801"/>
    </source>
</evidence>
<evidence type="ECO:0000256" key="3">
    <source>
        <dbReference type="ARBA" id="ARBA00022651"/>
    </source>
</evidence>
<keyword evidence="6 9" id="KW-0326">Glycosidase</keyword>
<gene>
    <name evidence="11" type="primary">aguA</name>
    <name evidence="15" type="ORF">BDP27DRAFT_1230422</name>
</gene>
<evidence type="ECO:0000256" key="1">
    <source>
        <dbReference type="ARBA" id="ARBA00008833"/>
    </source>
</evidence>
<dbReference type="Gene3D" id="3.90.1330.10">
    <property type="entry name" value="Alpha-glucuronidase, C-terminal domain"/>
    <property type="match status" value="1"/>
</dbReference>
<dbReference type="InterPro" id="IPR011099">
    <property type="entry name" value="Glyco_hydro_67_C"/>
</dbReference>
<evidence type="ECO:0000256" key="8">
    <source>
        <dbReference type="ARBA" id="ARBA00048838"/>
    </source>
</evidence>
<evidence type="ECO:0000256" key="6">
    <source>
        <dbReference type="ARBA" id="ARBA00023295"/>
    </source>
</evidence>
<feature type="domain" description="Alpha glucuronidase N-terminal" evidence="12">
    <location>
        <begin position="20"/>
        <end position="133"/>
    </location>
</feature>
<keyword evidence="5 11" id="KW-0119">Carbohydrate metabolism</keyword>
<dbReference type="Proteomes" id="UP000772434">
    <property type="component" value="Unassembled WGS sequence"/>
</dbReference>
<evidence type="ECO:0000259" key="12">
    <source>
        <dbReference type="Pfam" id="PF03648"/>
    </source>
</evidence>
<feature type="active site" description="Proton acceptor" evidence="10">
    <location>
        <position position="399"/>
    </location>
</feature>
<feature type="domain" description="Glycosyl hydrolase family 67 C-terminal" evidence="13">
    <location>
        <begin position="461"/>
        <end position="685"/>
    </location>
</feature>
<dbReference type="Gene3D" id="3.30.379.10">
    <property type="entry name" value="Chitobiase/beta-hexosaminidase domain 2-like"/>
    <property type="match status" value="1"/>
</dbReference>
<feature type="active site" description="Proton donor" evidence="10">
    <location>
        <position position="293"/>
    </location>
</feature>
<dbReference type="InterPro" id="IPR029018">
    <property type="entry name" value="Hex-like_dom2"/>
</dbReference>
<evidence type="ECO:0000259" key="13">
    <source>
        <dbReference type="Pfam" id="PF07477"/>
    </source>
</evidence>
<keyword evidence="4 9" id="KW-0378">Hydrolase</keyword>
<feature type="domain" description="Glycosyl hydrolase family 67 catalytic" evidence="14">
    <location>
        <begin position="142"/>
        <end position="459"/>
    </location>
</feature>
<comment type="subcellular location">
    <subcellularLocation>
        <location evidence="11">Secreted</location>
    </subcellularLocation>
</comment>
<reference evidence="15" key="1">
    <citation type="submission" date="2020-11" db="EMBL/GenBank/DDBJ databases">
        <authorList>
            <consortium name="DOE Joint Genome Institute"/>
            <person name="Ahrendt S."/>
            <person name="Riley R."/>
            <person name="Andreopoulos W."/>
            <person name="Labutti K."/>
            <person name="Pangilinan J."/>
            <person name="Ruiz-Duenas F.J."/>
            <person name="Barrasa J.M."/>
            <person name="Sanchez-Garcia M."/>
            <person name="Camarero S."/>
            <person name="Miyauchi S."/>
            <person name="Serrano A."/>
            <person name="Linde D."/>
            <person name="Babiker R."/>
            <person name="Drula E."/>
            <person name="Ayuso-Fernandez I."/>
            <person name="Pacheco R."/>
            <person name="Padilla G."/>
            <person name="Ferreira P."/>
            <person name="Barriuso J."/>
            <person name="Kellner H."/>
            <person name="Castanera R."/>
            <person name="Alfaro M."/>
            <person name="Ramirez L."/>
            <person name="Pisabarro A.G."/>
            <person name="Kuo A."/>
            <person name="Tritt A."/>
            <person name="Lipzen A."/>
            <person name="He G."/>
            <person name="Yan M."/>
            <person name="Ng V."/>
            <person name="Cullen D."/>
            <person name="Martin F."/>
            <person name="Rosso M.-N."/>
            <person name="Henrissat B."/>
            <person name="Hibbett D."/>
            <person name="Martinez A.T."/>
            <person name="Grigoriev I.V."/>
        </authorList>
    </citation>
    <scope>NUCLEOTIDE SEQUENCE</scope>
    <source>
        <strain evidence="15">AH 40177</strain>
    </source>
</reference>
<dbReference type="InterPro" id="IPR037054">
    <property type="entry name" value="A-glucoronidase_C_sf"/>
</dbReference>
<dbReference type="GO" id="GO:0045493">
    <property type="term" value="P:xylan catabolic process"/>
    <property type="evidence" value="ECO:0007669"/>
    <property type="project" value="UniProtKB-KW"/>
</dbReference>
<evidence type="ECO:0000256" key="2">
    <source>
        <dbReference type="ARBA" id="ARBA00012271"/>
    </source>
</evidence>
<keyword evidence="16" id="KW-1185">Reference proteome</keyword>
<dbReference type="InterPro" id="IPR011395">
    <property type="entry name" value="Glyco_hydro_67_aGlcAse"/>
</dbReference>
<dbReference type="InterPro" id="IPR017853">
    <property type="entry name" value="GH"/>
</dbReference>